<dbReference type="AlphaFoldDB" id="A0A385YYM8"/>
<name>A0A385YYM8_9PSED</name>
<dbReference type="Proteomes" id="UP000265560">
    <property type="component" value="Chromosome"/>
</dbReference>
<accession>A0A385YYM8</accession>
<dbReference type="KEGG" id="pcav:D3880_03060"/>
<reference evidence="3" key="1">
    <citation type="submission" date="2018-09" db="EMBL/GenBank/DDBJ databases">
        <authorList>
            <person name="Zhu H."/>
        </authorList>
    </citation>
    <scope>NUCLEOTIDE SEQUENCE [LARGE SCALE GENOMIC DNA]</scope>
    <source>
        <strain evidence="3">K2W31S-8</strain>
    </source>
</reference>
<organism evidence="2 3">
    <name type="scientific">Pseudomonas cavernae</name>
    <dbReference type="NCBI Taxonomy" id="2320867"/>
    <lineage>
        <taxon>Bacteria</taxon>
        <taxon>Pseudomonadati</taxon>
        <taxon>Pseudomonadota</taxon>
        <taxon>Gammaproteobacteria</taxon>
        <taxon>Pseudomonadales</taxon>
        <taxon>Pseudomonadaceae</taxon>
        <taxon>Pseudomonas</taxon>
    </lineage>
</organism>
<gene>
    <name evidence="2" type="ORF">D3880_03060</name>
</gene>
<evidence type="ECO:0000313" key="3">
    <source>
        <dbReference type="Proteomes" id="UP000265560"/>
    </source>
</evidence>
<dbReference type="SUPFAM" id="SSF53850">
    <property type="entry name" value="Periplasmic binding protein-like II"/>
    <property type="match status" value="1"/>
</dbReference>
<feature type="chain" id="PRO_5017435868" evidence="1">
    <location>
        <begin position="23"/>
        <end position="251"/>
    </location>
</feature>
<dbReference type="Gene3D" id="3.40.190.10">
    <property type="entry name" value="Periplasmic binding protein-like II"/>
    <property type="match status" value="2"/>
</dbReference>
<proteinExistence type="predicted"/>
<feature type="signal peptide" evidence="1">
    <location>
        <begin position="1"/>
        <end position="22"/>
    </location>
</feature>
<dbReference type="EMBL" id="CP032419">
    <property type="protein sequence ID" value="AYC31430.1"/>
    <property type="molecule type" value="Genomic_DNA"/>
</dbReference>
<keyword evidence="1" id="KW-0732">Signal</keyword>
<dbReference type="RefSeq" id="WP_119892056.1">
    <property type="nucleotide sequence ID" value="NZ_CP032419.1"/>
</dbReference>
<dbReference type="OrthoDB" id="5765098at2"/>
<protein>
    <submittedName>
        <fullName evidence="2">ABC transporter substrate-binding protein</fullName>
    </submittedName>
</protein>
<sequence length="251" mass="28115">MRGWIGTLFCTLGLLMAAQVQAQSALPSEVRVASEVWSQYTEADGSGLAWDVLRAVFEPAGVKLRTRSVPYTRSIGLVQRGAADAWVGAYRDEIGGGVVYPLWHFDADQIYALGRVDQPAVNPDNLGRFRLVWMRGYGFDKYLPNLTHFEEIQRRDGILSMLDRKHADFYIDARPEVEEVLKGAKAPSAYRLTALTQLPLYLGFADTPQGRALAALFDRRMDALVAAGSLRPIFARWQYPYPFQEKSDALP</sequence>
<evidence type="ECO:0000313" key="2">
    <source>
        <dbReference type="EMBL" id="AYC31430.1"/>
    </source>
</evidence>
<evidence type="ECO:0000256" key="1">
    <source>
        <dbReference type="SAM" id="SignalP"/>
    </source>
</evidence>
<keyword evidence="3" id="KW-1185">Reference proteome</keyword>